<comment type="similarity">
    <text evidence="2">Belongs to the diaminopimelate epimerase family.</text>
</comment>
<dbReference type="GO" id="GO:0008837">
    <property type="term" value="F:diaminopimelate epimerase activity"/>
    <property type="evidence" value="ECO:0007669"/>
    <property type="project" value="UniProtKB-EC"/>
</dbReference>
<dbReference type="InterPro" id="IPR018510">
    <property type="entry name" value="DAP_epimerase_AS"/>
</dbReference>
<dbReference type="EMBL" id="HACG01028208">
    <property type="protein sequence ID" value="CEK75073.1"/>
    <property type="molecule type" value="Transcribed_RNA"/>
</dbReference>
<dbReference type="PROSITE" id="PS01326">
    <property type="entry name" value="DAP_EPIMERASE"/>
    <property type="match status" value="1"/>
</dbReference>
<dbReference type="UniPathway" id="UPA00034">
    <property type="reaction ID" value="UER00025"/>
</dbReference>
<evidence type="ECO:0000256" key="1">
    <source>
        <dbReference type="ARBA" id="ARBA00005196"/>
    </source>
</evidence>
<gene>
    <name evidence="9" type="primary">ORF93889</name>
    <name evidence="10" type="synonym">ORF93893</name>
</gene>
<dbReference type="EC" id="5.1.1.7" evidence="3"/>
<evidence type="ECO:0000256" key="6">
    <source>
        <dbReference type="ARBA" id="ARBA00023235"/>
    </source>
</evidence>
<dbReference type="EMBL" id="HACG01028209">
    <property type="protein sequence ID" value="CEK75074.1"/>
    <property type="molecule type" value="Transcribed_RNA"/>
</dbReference>
<evidence type="ECO:0000256" key="8">
    <source>
        <dbReference type="SAM" id="MobiDB-lite"/>
    </source>
</evidence>
<accession>A0A0B7A2Q0</accession>
<keyword evidence="6" id="KW-0413">Isomerase</keyword>
<dbReference type="AlphaFoldDB" id="A0A0B7A2Q0"/>
<comment type="pathway">
    <text evidence="1">Amino-acid biosynthesis; L-lysine biosynthesis via DAP pathway; DL-2,6-diaminopimelate from LL-2,6-diaminopimelate: step 1/1.</text>
</comment>
<keyword evidence="5" id="KW-0457">Lysine biosynthesis</keyword>
<dbReference type="InterPro" id="IPR001653">
    <property type="entry name" value="DAP_epimerase_DapF"/>
</dbReference>
<dbReference type="GO" id="GO:0005829">
    <property type="term" value="C:cytosol"/>
    <property type="evidence" value="ECO:0007669"/>
    <property type="project" value="TreeGrafter"/>
</dbReference>
<dbReference type="SUPFAM" id="SSF54506">
    <property type="entry name" value="Diaminopimelate epimerase-like"/>
    <property type="match status" value="2"/>
</dbReference>
<dbReference type="PANTHER" id="PTHR31689">
    <property type="entry name" value="DIAMINOPIMELATE EPIMERASE, CHLOROPLASTIC"/>
    <property type="match status" value="1"/>
</dbReference>
<evidence type="ECO:0000313" key="9">
    <source>
        <dbReference type="EMBL" id="CEK75073.1"/>
    </source>
</evidence>
<dbReference type="GO" id="GO:0009089">
    <property type="term" value="P:lysine biosynthetic process via diaminopimelate"/>
    <property type="evidence" value="ECO:0007669"/>
    <property type="project" value="UniProtKB-UniPathway"/>
</dbReference>
<organism evidence="9">
    <name type="scientific">Arion vulgaris</name>
    <dbReference type="NCBI Taxonomy" id="1028688"/>
    <lineage>
        <taxon>Eukaryota</taxon>
        <taxon>Metazoa</taxon>
        <taxon>Spiralia</taxon>
        <taxon>Lophotrochozoa</taxon>
        <taxon>Mollusca</taxon>
        <taxon>Gastropoda</taxon>
        <taxon>Heterobranchia</taxon>
        <taxon>Euthyneura</taxon>
        <taxon>Panpulmonata</taxon>
        <taxon>Eupulmonata</taxon>
        <taxon>Stylommatophora</taxon>
        <taxon>Helicina</taxon>
        <taxon>Arionoidea</taxon>
        <taxon>Arionidae</taxon>
        <taxon>Arion</taxon>
    </lineage>
</organism>
<comment type="catalytic activity">
    <reaction evidence="7">
        <text>(2S,6S)-2,6-diaminopimelate = meso-2,6-diaminopimelate</text>
        <dbReference type="Rhea" id="RHEA:15393"/>
        <dbReference type="ChEBI" id="CHEBI:57609"/>
        <dbReference type="ChEBI" id="CHEBI:57791"/>
        <dbReference type="EC" id="5.1.1.7"/>
    </reaction>
</comment>
<proteinExistence type="inferred from homology"/>
<evidence type="ECO:0000256" key="2">
    <source>
        <dbReference type="ARBA" id="ARBA00010219"/>
    </source>
</evidence>
<evidence type="ECO:0000256" key="7">
    <source>
        <dbReference type="ARBA" id="ARBA00051712"/>
    </source>
</evidence>
<feature type="compositionally biased region" description="Polar residues" evidence="8">
    <location>
        <begin position="293"/>
        <end position="302"/>
    </location>
</feature>
<dbReference type="PANTHER" id="PTHR31689:SF0">
    <property type="entry name" value="DIAMINOPIMELATE EPIMERASE"/>
    <property type="match status" value="1"/>
</dbReference>
<sequence>MEISFSKYHGAGNDFIFIDNRENKYILNDKLREKMCRAHFGIGADGVLEIRSSDEVDFKLVYFNSDGSESTLCGNGSRCAIAFAFKIGIQHRNVSSKVAAVPENESRFETAVRNDQGIDKISENTRIETMKYRISDASDSRNVPEYERRQSQHDDFESFTFEACDGIHIGGISGWIPADSGDGDNMFYTDMKDINSENVKIYSNGDIFINTGSPHHVRFLPVEIPNLDVAKEGRELTQRLYGTRGSNVNFVVRRTRYFNYLQDLEMKVDKINGDEGIWENGESENSKTDGGENFQNGSGQQESCDDEKVATHETSHVCLHVRTYERGVDDETLACGTGCVAVAIADYIKERLEKGTENDDEKRENFQTESDVFHISKFRNINGETVQASDSDKIGCTQNKIRMEKRTIRMPGGCLLVTFTVTDQGESLSDNRIKFSDIKLSGPVEHVFDGVCVL</sequence>
<evidence type="ECO:0000256" key="3">
    <source>
        <dbReference type="ARBA" id="ARBA00013080"/>
    </source>
</evidence>
<dbReference type="HAMAP" id="MF_00197">
    <property type="entry name" value="DAP_epimerase"/>
    <property type="match status" value="1"/>
</dbReference>
<reference evidence="9" key="1">
    <citation type="submission" date="2014-12" db="EMBL/GenBank/DDBJ databases">
        <title>Insight into the proteome of Arion vulgaris.</title>
        <authorList>
            <person name="Aradska J."/>
            <person name="Bulat T."/>
            <person name="Smidak R."/>
            <person name="Sarate P."/>
            <person name="Gangsoo J."/>
            <person name="Sialana F."/>
            <person name="Bilban M."/>
            <person name="Lubec G."/>
        </authorList>
    </citation>
    <scope>NUCLEOTIDE SEQUENCE</scope>
    <source>
        <tissue evidence="9">Skin</tissue>
    </source>
</reference>
<evidence type="ECO:0000313" key="10">
    <source>
        <dbReference type="EMBL" id="CEK75074.1"/>
    </source>
</evidence>
<name>A0A0B7A2Q0_9EUPU</name>
<feature type="region of interest" description="Disordered" evidence="8">
    <location>
        <begin position="276"/>
        <end position="307"/>
    </location>
</feature>
<evidence type="ECO:0000256" key="5">
    <source>
        <dbReference type="ARBA" id="ARBA00023154"/>
    </source>
</evidence>
<dbReference type="Gene3D" id="3.10.310.10">
    <property type="entry name" value="Diaminopimelate Epimerase, Chain A, domain 1"/>
    <property type="match status" value="2"/>
</dbReference>
<protein>
    <recommendedName>
        <fullName evidence="3">diaminopimelate epimerase</fullName>
        <ecNumber evidence="3">5.1.1.7</ecNumber>
    </recommendedName>
</protein>
<evidence type="ECO:0000256" key="4">
    <source>
        <dbReference type="ARBA" id="ARBA00022605"/>
    </source>
</evidence>
<dbReference type="Pfam" id="PF01678">
    <property type="entry name" value="DAP_epimerase"/>
    <property type="match status" value="1"/>
</dbReference>
<keyword evidence="4" id="KW-0028">Amino-acid biosynthesis</keyword>